<feature type="compositionally biased region" description="Basic and acidic residues" evidence="1">
    <location>
        <begin position="1"/>
        <end position="18"/>
    </location>
</feature>
<feature type="compositionally biased region" description="Low complexity" evidence="1">
    <location>
        <begin position="25"/>
        <end position="44"/>
    </location>
</feature>
<keyword evidence="2" id="KW-0812">Transmembrane</keyword>
<reference evidence="4 5" key="1">
    <citation type="journal article" date="2019" name="Sci. Rep.">
        <title>Comparative genomics of chytrid fungi reveal insights into the obligate biotrophic and pathogenic lifestyle of Synchytrium endobioticum.</title>
        <authorList>
            <person name="van de Vossenberg B.T.L.H."/>
            <person name="Warris S."/>
            <person name="Nguyen H.D.T."/>
            <person name="van Gent-Pelzer M.P.E."/>
            <person name="Joly D.L."/>
            <person name="van de Geest H.C."/>
            <person name="Bonants P.J.M."/>
            <person name="Smith D.S."/>
            <person name="Levesque C.A."/>
            <person name="van der Lee T.A.J."/>
        </authorList>
    </citation>
    <scope>NUCLEOTIDE SEQUENCE [LARGE SCALE GENOMIC DNA]</scope>
    <source>
        <strain evidence="4 5">JEL517</strain>
    </source>
</reference>
<gene>
    <name evidence="4" type="ORF">SmJEL517_g01931</name>
</gene>
<sequence>MYRGREAPMDWERPRDSHGNIQWLSAQPSTTQSPTSGPSSPSATDARSNSNRQGGGVNVASLSLFDRPVASTNSAGTPPVYAFGASNSNRPLAADTVATTPEIPTAVVNESRRKKALTTRRRNANNMRSSYGSDDEGEGWEEGDDDNLSLPRGRKRLRSSDHPKIESTGYDTSQHQGNGMAGWWSRAYGHVLLPHILTGWAYLFFCCCIMGIMLWLVAKVIFMVKHDLQLKSVEHATGKFVLCIRNLNQNNGNNFRYQTNNCGSGPVPYMAQVCTEWEVCMRRDPNDVRQLHVGAETMAHFLNHFMEPLSYKTMIFGTGSLLAIVITLFILSMIRTRFADSSHNSAHQPIPPQPVYSPMYNASRIPQPVFAPTYQFQPHLHPSSPDFHPGPYMTYPSHRASSMISPGGRESPMALEYSNNRVGGMVGAADSPRVAFRRRGGRHEDGDSD</sequence>
<dbReference type="GeneID" id="42003156"/>
<organism evidence="4 5">
    <name type="scientific">Synchytrium microbalum</name>
    <dbReference type="NCBI Taxonomy" id="1806994"/>
    <lineage>
        <taxon>Eukaryota</taxon>
        <taxon>Fungi</taxon>
        <taxon>Fungi incertae sedis</taxon>
        <taxon>Chytridiomycota</taxon>
        <taxon>Chytridiomycota incertae sedis</taxon>
        <taxon>Chytridiomycetes</taxon>
        <taxon>Synchytriales</taxon>
        <taxon>Synchytriaceae</taxon>
        <taxon>Synchytrium</taxon>
    </lineage>
</organism>
<dbReference type="RefSeq" id="XP_031026182.1">
    <property type="nucleotide sequence ID" value="XM_031167859.1"/>
</dbReference>
<dbReference type="InterPro" id="IPR040202">
    <property type="entry name" value="Brl1/Brr6"/>
</dbReference>
<dbReference type="Proteomes" id="UP000319731">
    <property type="component" value="Unassembled WGS sequence"/>
</dbReference>
<feature type="region of interest" description="Disordered" evidence="1">
    <location>
        <begin position="104"/>
        <end position="173"/>
    </location>
</feature>
<protein>
    <recommendedName>
        <fullName evidence="3">Brl1/Brr6 domain-containing protein</fullName>
    </recommendedName>
</protein>
<feature type="region of interest" description="Disordered" evidence="1">
    <location>
        <begin position="1"/>
        <end position="58"/>
    </location>
</feature>
<dbReference type="OrthoDB" id="5961at2759"/>
<feature type="domain" description="Brl1/Brr6" evidence="3">
    <location>
        <begin position="197"/>
        <end position="335"/>
    </location>
</feature>
<dbReference type="InterPro" id="IPR018767">
    <property type="entry name" value="Brl1/Brr6_dom"/>
</dbReference>
<dbReference type="PANTHER" id="PTHR28136">
    <property type="entry name" value="NUCLEUS EXPORT PROTEIN BRR6"/>
    <property type="match status" value="1"/>
</dbReference>
<dbReference type="GO" id="GO:0031965">
    <property type="term" value="C:nuclear membrane"/>
    <property type="evidence" value="ECO:0007669"/>
    <property type="project" value="InterPro"/>
</dbReference>
<feature type="transmembrane region" description="Helical" evidence="2">
    <location>
        <begin position="200"/>
        <end position="222"/>
    </location>
</feature>
<evidence type="ECO:0000256" key="1">
    <source>
        <dbReference type="SAM" id="MobiDB-lite"/>
    </source>
</evidence>
<keyword evidence="2" id="KW-0472">Membrane</keyword>
<evidence type="ECO:0000256" key="2">
    <source>
        <dbReference type="SAM" id="Phobius"/>
    </source>
</evidence>
<evidence type="ECO:0000313" key="5">
    <source>
        <dbReference type="Proteomes" id="UP000319731"/>
    </source>
</evidence>
<feature type="region of interest" description="Disordered" evidence="1">
    <location>
        <begin position="426"/>
        <end position="449"/>
    </location>
</feature>
<dbReference type="AlphaFoldDB" id="A0A507C2L6"/>
<dbReference type="EMBL" id="QEAO01000007">
    <property type="protein sequence ID" value="TPX35750.1"/>
    <property type="molecule type" value="Genomic_DNA"/>
</dbReference>
<evidence type="ECO:0000313" key="4">
    <source>
        <dbReference type="EMBL" id="TPX35750.1"/>
    </source>
</evidence>
<comment type="caution">
    <text evidence="4">The sequence shown here is derived from an EMBL/GenBank/DDBJ whole genome shotgun (WGS) entry which is preliminary data.</text>
</comment>
<evidence type="ECO:0000259" key="3">
    <source>
        <dbReference type="SMART" id="SM01042"/>
    </source>
</evidence>
<dbReference type="GO" id="GO:0006998">
    <property type="term" value="P:nuclear envelope organization"/>
    <property type="evidence" value="ECO:0007669"/>
    <property type="project" value="InterPro"/>
</dbReference>
<keyword evidence="5" id="KW-1185">Reference proteome</keyword>
<dbReference type="PANTHER" id="PTHR28136:SF1">
    <property type="entry name" value="NUCLEUS EXPORT PROTEIN BRL1"/>
    <property type="match status" value="1"/>
</dbReference>
<proteinExistence type="predicted"/>
<keyword evidence="2" id="KW-1133">Transmembrane helix</keyword>
<dbReference type="Pfam" id="PF10104">
    <property type="entry name" value="Brr6_like_C_C"/>
    <property type="match status" value="1"/>
</dbReference>
<feature type="compositionally biased region" description="Acidic residues" evidence="1">
    <location>
        <begin position="133"/>
        <end position="147"/>
    </location>
</feature>
<name>A0A507C2L6_9FUNG</name>
<dbReference type="SMART" id="SM01042">
    <property type="entry name" value="Brr6_like_C_C"/>
    <property type="match status" value="1"/>
</dbReference>
<feature type="compositionally biased region" description="Basic residues" evidence="1">
    <location>
        <begin position="112"/>
        <end position="123"/>
    </location>
</feature>
<feature type="transmembrane region" description="Helical" evidence="2">
    <location>
        <begin position="314"/>
        <end position="334"/>
    </location>
</feature>
<dbReference type="GO" id="GO:0055088">
    <property type="term" value="P:lipid homeostasis"/>
    <property type="evidence" value="ECO:0007669"/>
    <property type="project" value="InterPro"/>
</dbReference>
<accession>A0A507C2L6</accession>